<feature type="signal peptide" evidence="1">
    <location>
        <begin position="1"/>
        <end position="25"/>
    </location>
</feature>
<sequence length="270" mass="28848">MRSGIWRSCCLLLLVFLTGCGSSLTIYDITSNPANYNGQEITVEGVYLWKPGNPGLSVLAKAVSTRNDGTDAQPVDSLVWLDEFPAEASANLHRPIDSVYGAVRVKGKFETGAFGPDGSFTSRLVVQSAEAIERVERVEYPAPTEAQPNQVSIYELEKNPSAYNGQTVTTRGMYYWTQASSGLLTTGVQSEKPLGDDVASGVNPQPMGTPISMEGFPPDLSSQLNVGPGNGFVWGLVEVTGTFQTGGQFGLEGRHGSQLILDPASVKPIK</sequence>
<dbReference type="Proteomes" id="UP001428290">
    <property type="component" value="Unassembled WGS sequence"/>
</dbReference>
<keyword evidence="1" id="KW-0732">Signal</keyword>
<evidence type="ECO:0000313" key="2">
    <source>
        <dbReference type="EMBL" id="GAA5527798.1"/>
    </source>
</evidence>
<dbReference type="EMBL" id="BAABRU010000005">
    <property type="protein sequence ID" value="GAA5527798.1"/>
    <property type="molecule type" value="Genomic_DNA"/>
</dbReference>
<gene>
    <name evidence="2" type="ORF">Hgul01_01591</name>
</gene>
<feature type="chain" id="PRO_5045668515" description="Lipoprotein" evidence="1">
    <location>
        <begin position="26"/>
        <end position="270"/>
    </location>
</feature>
<dbReference type="RefSeq" id="WP_345721415.1">
    <property type="nucleotide sequence ID" value="NZ_BAABRU010000005.1"/>
</dbReference>
<organism evidence="2 3">
    <name type="scientific">Herpetosiphon gulosus</name>
    <dbReference type="NCBI Taxonomy" id="1973496"/>
    <lineage>
        <taxon>Bacteria</taxon>
        <taxon>Bacillati</taxon>
        <taxon>Chloroflexota</taxon>
        <taxon>Chloroflexia</taxon>
        <taxon>Herpetosiphonales</taxon>
        <taxon>Herpetosiphonaceae</taxon>
        <taxon>Herpetosiphon</taxon>
    </lineage>
</organism>
<evidence type="ECO:0008006" key="4">
    <source>
        <dbReference type="Google" id="ProtNLM"/>
    </source>
</evidence>
<dbReference type="PROSITE" id="PS51257">
    <property type="entry name" value="PROKAR_LIPOPROTEIN"/>
    <property type="match status" value="1"/>
</dbReference>
<reference evidence="2 3" key="1">
    <citation type="submission" date="2024-02" db="EMBL/GenBank/DDBJ databases">
        <title>Herpetosiphon gulosus NBRC 112829.</title>
        <authorList>
            <person name="Ichikawa N."/>
            <person name="Katano-Makiyama Y."/>
            <person name="Hidaka K."/>
        </authorList>
    </citation>
    <scope>NUCLEOTIDE SEQUENCE [LARGE SCALE GENOMIC DNA]</scope>
    <source>
        <strain evidence="2 3">NBRC 112829</strain>
    </source>
</reference>
<proteinExistence type="predicted"/>
<keyword evidence="3" id="KW-1185">Reference proteome</keyword>
<name>A0ABP9WZR4_9CHLR</name>
<accession>A0ABP9WZR4</accession>
<protein>
    <recommendedName>
        <fullName evidence="4">Lipoprotein</fullName>
    </recommendedName>
</protein>
<evidence type="ECO:0000313" key="3">
    <source>
        <dbReference type="Proteomes" id="UP001428290"/>
    </source>
</evidence>
<evidence type="ECO:0000256" key="1">
    <source>
        <dbReference type="SAM" id="SignalP"/>
    </source>
</evidence>
<comment type="caution">
    <text evidence="2">The sequence shown here is derived from an EMBL/GenBank/DDBJ whole genome shotgun (WGS) entry which is preliminary data.</text>
</comment>